<dbReference type="PANTHER" id="PTHR38602">
    <property type="entry name" value="INNER MEMBRANE PROTEIN-RELATED"/>
    <property type="match status" value="1"/>
</dbReference>
<organism evidence="2 3">
    <name type="scientific">Chelatococcus sambhunathii</name>
    <dbReference type="NCBI Taxonomy" id="363953"/>
    <lineage>
        <taxon>Bacteria</taxon>
        <taxon>Pseudomonadati</taxon>
        <taxon>Pseudomonadota</taxon>
        <taxon>Alphaproteobacteria</taxon>
        <taxon>Hyphomicrobiales</taxon>
        <taxon>Chelatococcaceae</taxon>
        <taxon>Chelatococcus</taxon>
    </lineage>
</organism>
<dbReference type="InterPro" id="IPR019201">
    <property type="entry name" value="DUF2065"/>
</dbReference>
<keyword evidence="1" id="KW-1133">Transmembrane helix</keyword>
<keyword evidence="1" id="KW-0812">Transmembrane</keyword>
<keyword evidence="3" id="KW-1185">Reference proteome</keyword>
<evidence type="ECO:0000256" key="1">
    <source>
        <dbReference type="SAM" id="Phobius"/>
    </source>
</evidence>
<reference evidence="2" key="1">
    <citation type="submission" date="2020-10" db="EMBL/GenBank/DDBJ databases">
        <authorList>
            <person name="Abbas A."/>
            <person name="Razzaq R."/>
            <person name="Waqas M."/>
            <person name="Abbas N."/>
            <person name="Nielsen T.K."/>
            <person name="Hansen L.H."/>
            <person name="Hussain S."/>
            <person name="Shahid M."/>
        </authorList>
    </citation>
    <scope>NUCLEOTIDE SEQUENCE</scope>
    <source>
        <strain evidence="2">S14</strain>
    </source>
</reference>
<evidence type="ECO:0000313" key="2">
    <source>
        <dbReference type="EMBL" id="MDR4305578.1"/>
    </source>
</evidence>
<dbReference type="Pfam" id="PF09838">
    <property type="entry name" value="DUF2065"/>
    <property type="match status" value="1"/>
</dbReference>
<dbReference type="RefSeq" id="WP_309388698.1">
    <property type="nucleotide sequence ID" value="NZ_JADBEO010000004.1"/>
</dbReference>
<dbReference type="Proteomes" id="UP001181622">
    <property type="component" value="Unassembled WGS sequence"/>
</dbReference>
<dbReference type="PANTHER" id="PTHR38602:SF1">
    <property type="entry name" value="INNER MEMBRANE PROTEIN"/>
    <property type="match status" value="1"/>
</dbReference>
<accession>A0ABU1DC21</accession>
<evidence type="ECO:0000313" key="3">
    <source>
        <dbReference type="Proteomes" id="UP001181622"/>
    </source>
</evidence>
<keyword evidence="1" id="KW-0472">Membrane</keyword>
<proteinExistence type="predicted"/>
<feature type="transmembrane region" description="Helical" evidence="1">
    <location>
        <begin position="42"/>
        <end position="59"/>
    </location>
</feature>
<gene>
    <name evidence="2" type="ORF">IHQ68_02940</name>
</gene>
<dbReference type="EMBL" id="JADBEO010000004">
    <property type="protein sequence ID" value="MDR4305578.1"/>
    <property type="molecule type" value="Genomic_DNA"/>
</dbReference>
<comment type="caution">
    <text evidence="2">The sequence shown here is derived from an EMBL/GenBank/DDBJ whole genome shotgun (WGS) entry which is preliminary data.</text>
</comment>
<sequence>MSDLFAALGLVLAIEGLLFAGFPGAARRAGENLVSTPEPTLRVIGVVSAVIGVAIVWMVRG</sequence>
<protein>
    <submittedName>
        <fullName evidence="2">DUF2065 domain-containing protein</fullName>
    </submittedName>
</protein>
<name>A0ABU1DC21_9HYPH</name>